<gene>
    <name evidence="1" type="ORF">DW228_06645</name>
</gene>
<protein>
    <submittedName>
        <fullName evidence="1">Uncharacterized protein</fullName>
    </submittedName>
</protein>
<proteinExistence type="predicted"/>
<name>A0A396C702_BACFG</name>
<evidence type="ECO:0000313" key="2">
    <source>
        <dbReference type="Proteomes" id="UP000266644"/>
    </source>
</evidence>
<dbReference type="RefSeq" id="WP_122330122.1">
    <property type="nucleotide sequence ID" value="NZ_JAQDYY010000001.1"/>
</dbReference>
<dbReference type="Proteomes" id="UP000266644">
    <property type="component" value="Unassembled WGS sequence"/>
</dbReference>
<accession>A0A396C702</accession>
<dbReference type="EMBL" id="QRJE01000008">
    <property type="protein sequence ID" value="RHH14474.1"/>
    <property type="molecule type" value="Genomic_DNA"/>
</dbReference>
<organism evidence="1 2">
    <name type="scientific">Bacteroides fragilis</name>
    <dbReference type="NCBI Taxonomy" id="817"/>
    <lineage>
        <taxon>Bacteria</taxon>
        <taxon>Pseudomonadati</taxon>
        <taxon>Bacteroidota</taxon>
        <taxon>Bacteroidia</taxon>
        <taxon>Bacteroidales</taxon>
        <taxon>Bacteroidaceae</taxon>
        <taxon>Bacteroides</taxon>
    </lineage>
</organism>
<evidence type="ECO:0000313" key="1">
    <source>
        <dbReference type="EMBL" id="RHH14474.1"/>
    </source>
</evidence>
<comment type="caution">
    <text evidence="1">The sequence shown here is derived from an EMBL/GenBank/DDBJ whole genome shotgun (WGS) entry which is preliminary data.</text>
</comment>
<sequence length="309" mass="36340">MIPNITTAAGAGAALNMLSVFDSIEIRNEEKLSQYDRDFCERQQQNINATLQQLDTWYKMLCKEAEPYKEIYKSKFGANGKVDYTNPYLYQSSSRQDYKEYEFTPFETINALVEQRRKAIQRFGSAIIGYFNQVYSLSIDVPYIEKDKMPIDYHPVYTSYIDQVIGSLGGKSFRQKAEEEIIERLLSQYPPQGWKKPPVLKNKTIIFEHLITFDSFYIEHYNRYELDYNERGLYVLCAALTLFADGRLNGGTEIIRDFKNDNIVLSDWYKLRTLKGIELKFYKRNRIDVRFESKEDAEACFNKLRLNEL</sequence>
<dbReference type="AlphaFoldDB" id="A0A396C702"/>
<reference evidence="1 2" key="1">
    <citation type="submission" date="2018-08" db="EMBL/GenBank/DDBJ databases">
        <title>A genome reference for cultivated species of the human gut microbiota.</title>
        <authorList>
            <person name="Zou Y."/>
            <person name="Xue W."/>
            <person name="Luo G."/>
        </authorList>
    </citation>
    <scope>NUCLEOTIDE SEQUENCE [LARGE SCALE GENOMIC DNA]</scope>
    <source>
        <strain evidence="1 2">AM18-6</strain>
    </source>
</reference>